<dbReference type="EMBL" id="JAAGMS010000302">
    <property type="protein sequence ID" value="NEC01811.1"/>
    <property type="molecule type" value="Genomic_DNA"/>
</dbReference>
<comment type="caution">
    <text evidence="7">The sequence shown here is derived from an EMBL/GenBank/DDBJ whole genome shotgun (WGS) entry which is preliminary data.</text>
</comment>
<dbReference type="PROSITE" id="PS00211">
    <property type="entry name" value="ABC_TRANSPORTER_1"/>
    <property type="match status" value="1"/>
</dbReference>
<dbReference type="AlphaFoldDB" id="A0A6G3SPC6"/>
<dbReference type="GO" id="GO:0015418">
    <property type="term" value="F:ABC-type quaternary ammonium compound transporting activity"/>
    <property type="evidence" value="ECO:0007669"/>
    <property type="project" value="UniProtKB-EC"/>
</dbReference>
<evidence type="ECO:0000256" key="4">
    <source>
        <dbReference type="ARBA" id="ARBA00066388"/>
    </source>
</evidence>
<dbReference type="SUPFAM" id="SSF52540">
    <property type="entry name" value="P-loop containing nucleoside triphosphate hydrolases"/>
    <property type="match status" value="1"/>
</dbReference>
<evidence type="ECO:0000313" key="7">
    <source>
        <dbReference type="EMBL" id="NEB84877.1"/>
    </source>
</evidence>
<dbReference type="InterPro" id="IPR013611">
    <property type="entry name" value="Transp-assoc_OB_typ2"/>
</dbReference>
<accession>A0A6G3SPC6</accession>
<proteinExistence type="predicted"/>
<gene>
    <name evidence="7" type="ORF">G3I43_11920</name>
    <name evidence="8" type="ORF">G3I58_28130</name>
</gene>
<evidence type="ECO:0000256" key="3">
    <source>
        <dbReference type="ARBA" id="ARBA00022840"/>
    </source>
</evidence>
<dbReference type="GO" id="GO:0016887">
    <property type="term" value="F:ATP hydrolysis activity"/>
    <property type="evidence" value="ECO:0007669"/>
    <property type="project" value="InterPro"/>
</dbReference>
<dbReference type="EMBL" id="JAAGMK010000327">
    <property type="protein sequence ID" value="NEB84877.1"/>
    <property type="molecule type" value="Genomic_DNA"/>
</dbReference>
<dbReference type="PROSITE" id="PS50893">
    <property type="entry name" value="ABC_TRANSPORTER_2"/>
    <property type="match status" value="1"/>
</dbReference>
<dbReference type="SUPFAM" id="SSF50331">
    <property type="entry name" value="MOP-like"/>
    <property type="match status" value="1"/>
</dbReference>
<dbReference type="PANTHER" id="PTHR42781:SF4">
    <property type="entry name" value="SPERMIDINE_PUTRESCINE IMPORT ATP-BINDING PROTEIN POTA"/>
    <property type="match status" value="1"/>
</dbReference>
<sequence>MSALPTAARRPGPSWPASPAEGRDATGARVEFRSLRRAFGPTVALDGLDLTAEPGELLALLGPSGCGKTTALRVLAGFEQPDSGEVLVDGEDITRIPANRRDAGMVFQSYSLFPHLNARDNVAFGLRVRKVSAAERHAVAADLLDLVGLPDHGGRFPHQMSGGQQQRVALARALALRPRVLLLDEPLSALDAKVRLTLREEIRRLQLSLGITTVFVTHDQEEALSMADRVAVLNAGRLEQCAPPAELYERPATAFVAEFVGTMNRLPGRLTGTGSVEVAGSTLPVDGEAPAGSGPVDVLIRPEGVRAEADPDGTATVVSASFLGSVTRVLLDLGGGVAVKADLPSRDTADLLPGVRARVTPVPRPVLVVPVAPVREPSAGKAEA</sequence>
<dbReference type="InterPro" id="IPR050093">
    <property type="entry name" value="ABC_SmlMolc_Importer"/>
</dbReference>
<dbReference type="InterPro" id="IPR008995">
    <property type="entry name" value="Mo/tungstate-bd_C_term_dom"/>
</dbReference>
<keyword evidence="3 7" id="KW-0067">ATP-binding</keyword>
<dbReference type="InterPro" id="IPR027417">
    <property type="entry name" value="P-loop_NTPase"/>
</dbReference>
<dbReference type="InterPro" id="IPR003593">
    <property type="entry name" value="AAA+_ATPase"/>
</dbReference>
<dbReference type="GO" id="GO:0005524">
    <property type="term" value="F:ATP binding"/>
    <property type="evidence" value="ECO:0007669"/>
    <property type="project" value="UniProtKB-KW"/>
</dbReference>
<dbReference type="Gene3D" id="3.40.50.300">
    <property type="entry name" value="P-loop containing nucleotide triphosphate hydrolases"/>
    <property type="match status" value="1"/>
</dbReference>
<keyword evidence="1" id="KW-0813">Transport</keyword>
<feature type="region of interest" description="Disordered" evidence="5">
    <location>
        <begin position="1"/>
        <end position="26"/>
    </location>
</feature>
<dbReference type="Gene3D" id="2.40.50.100">
    <property type="match status" value="1"/>
</dbReference>
<feature type="domain" description="ABC transporter" evidence="6">
    <location>
        <begin position="30"/>
        <end position="260"/>
    </location>
</feature>
<dbReference type="EC" id="7.6.2.9" evidence="4"/>
<dbReference type="SMART" id="SM00382">
    <property type="entry name" value="AAA"/>
    <property type="match status" value="1"/>
</dbReference>
<organism evidence="7">
    <name type="scientific">Streptomyces anulatus</name>
    <name type="common">Streptomyces chrysomallus</name>
    <dbReference type="NCBI Taxonomy" id="1892"/>
    <lineage>
        <taxon>Bacteria</taxon>
        <taxon>Bacillati</taxon>
        <taxon>Actinomycetota</taxon>
        <taxon>Actinomycetes</taxon>
        <taxon>Kitasatosporales</taxon>
        <taxon>Streptomycetaceae</taxon>
        <taxon>Streptomyces</taxon>
    </lineage>
</organism>
<evidence type="ECO:0000313" key="8">
    <source>
        <dbReference type="EMBL" id="NEC01811.1"/>
    </source>
</evidence>
<dbReference type="FunFam" id="3.40.50.300:FF:000425">
    <property type="entry name" value="Probable ABC transporter, ATP-binding subunit"/>
    <property type="match status" value="1"/>
</dbReference>
<protein>
    <recommendedName>
        <fullName evidence="4">ABC-type quaternary amine transporter</fullName>
        <ecNumber evidence="4">7.6.2.9</ecNumber>
    </recommendedName>
</protein>
<evidence type="ECO:0000256" key="2">
    <source>
        <dbReference type="ARBA" id="ARBA00022741"/>
    </source>
</evidence>
<name>A0A6G3SPC6_STRAQ</name>
<keyword evidence="2" id="KW-0547">Nucleotide-binding</keyword>
<dbReference type="RefSeq" id="WP_164218596.1">
    <property type="nucleotide sequence ID" value="NZ_JAAGLK010000112.1"/>
</dbReference>
<dbReference type="Pfam" id="PF00005">
    <property type="entry name" value="ABC_tran"/>
    <property type="match status" value="1"/>
</dbReference>
<reference evidence="7 9" key="1">
    <citation type="submission" date="2020-01" db="EMBL/GenBank/DDBJ databases">
        <title>Insect and environment-associated Actinomycetes.</title>
        <authorList>
            <person name="Currrie C."/>
            <person name="Chevrette M."/>
            <person name="Carlson C."/>
            <person name="Stubbendieck R."/>
            <person name="Wendt-Pienkowski E."/>
        </authorList>
    </citation>
    <scope>NUCLEOTIDE SEQUENCE</scope>
    <source>
        <strain evidence="7">SID505</strain>
        <strain evidence="8 9">SID7903</strain>
    </source>
</reference>
<dbReference type="Pfam" id="PF08402">
    <property type="entry name" value="TOBE_2"/>
    <property type="match status" value="1"/>
</dbReference>
<evidence type="ECO:0000256" key="5">
    <source>
        <dbReference type="SAM" id="MobiDB-lite"/>
    </source>
</evidence>
<dbReference type="PANTHER" id="PTHR42781">
    <property type="entry name" value="SPERMIDINE/PUTRESCINE IMPORT ATP-BINDING PROTEIN POTA"/>
    <property type="match status" value="1"/>
</dbReference>
<dbReference type="Proteomes" id="UP000470951">
    <property type="component" value="Unassembled WGS sequence"/>
</dbReference>
<evidence type="ECO:0000256" key="1">
    <source>
        <dbReference type="ARBA" id="ARBA00022448"/>
    </source>
</evidence>
<dbReference type="InterPro" id="IPR003439">
    <property type="entry name" value="ABC_transporter-like_ATP-bd"/>
</dbReference>
<dbReference type="InterPro" id="IPR017871">
    <property type="entry name" value="ABC_transporter-like_CS"/>
</dbReference>
<evidence type="ECO:0000259" key="6">
    <source>
        <dbReference type="PROSITE" id="PS50893"/>
    </source>
</evidence>
<evidence type="ECO:0000313" key="9">
    <source>
        <dbReference type="Proteomes" id="UP000470951"/>
    </source>
</evidence>
<dbReference type="GO" id="GO:0043190">
    <property type="term" value="C:ATP-binding cassette (ABC) transporter complex"/>
    <property type="evidence" value="ECO:0007669"/>
    <property type="project" value="InterPro"/>
</dbReference>